<evidence type="ECO:0000313" key="3">
    <source>
        <dbReference type="EMBL" id="KRG30139.1"/>
    </source>
</evidence>
<dbReference type="Pfam" id="PF12732">
    <property type="entry name" value="YtxH"/>
    <property type="match status" value="1"/>
</dbReference>
<dbReference type="Proteomes" id="UP000051643">
    <property type="component" value="Unassembled WGS sequence"/>
</dbReference>
<dbReference type="AlphaFoldDB" id="A0A0Q9ZB47"/>
<dbReference type="RefSeq" id="WP_057480747.1">
    <property type="nucleotide sequence ID" value="NZ_BMWR01000006.1"/>
</dbReference>
<sequence length="95" mass="9929">MKSGKMLLGLISGAAAGAALGLLFAPKKGKDTRKAISDSSNEAIEGTKGKFNEFSDSLSHKVDALKNKTKASLSNSKADQKAHEAKAEIHNMKAS</sequence>
<dbReference type="EMBL" id="LKTP01000002">
    <property type="protein sequence ID" value="KRG30139.1"/>
    <property type="molecule type" value="Genomic_DNA"/>
</dbReference>
<dbReference type="InterPro" id="IPR052928">
    <property type="entry name" value="Desiccation-related_membrane"/>
</dbReference>
<comment type="caution">
    <text evidence="3">The sequence shown here is derived from an EMBL/GenBank/DDBJ whole genome shotgun (WGS) entry which is preliminary data.</text>
</comment>
<feature type="transmembrane region" description="Helical" evidence="2">
    <location>
        <begin position="6"/>
        <end position="25"/>
    </location>
</feature>
<keyword evidence="2" id="KW-1133">Transmembrane helix</keyword>
<evidence type="ECO:0000256" key="2">
    <source>
        <dbReference type="SAM" id="Phobius"/>
    </source>
</evidence>
<evidence type="ECO:0000256" key="1">
    <source>
        <dbReference type="SAM" id="MobiDB-lite"/>
    </source>
</evidence>
<keyword evidence="2" id="KW-0812">Transmembrane</keyword>
<accession>A0A0Q9ZB47</accession>
<keyword evidence="2" id="KW-0472">Membrane</keyword>
<organism evidence="3 4">
    <name type="scientific">Salegentibacter mishustinae</name>
    <dbReference type="NCBI Taxonomy" id="270918"/>
    <lineage>
        <taxon>Bacteria</taxon>
        <taxon>Pseudomonadati</taxon>
        <taxon>Bacteroidota</taxon>
        <taxon>Flavobacteriia</taxon>
        <taxon>Flavobacteriales</taxon>
        <taxon>Flavobacteriaceae</taxon>
        <taxon>Salegentibacter</taxon>
    </lineage>
</organism>
<protein>
    <recommendedName>
        <fullName evidence="5">Gas vesicle protein</fullName>
    </recommendedName>
</protein>
<feature type="region of interest" description="Disordered" evidence="1">
    <location>
        <begin position="69"/>
        <end position="95"/>
    </location>
</feature>
<evidence type="ECO:0008006" key="5">
    <source>
        <dbReference type="Google" id="ProtNLM"/>
    </source>
</evidence>
<dbReference type="OrthoDB" id="676025at2"/>
<reference evidence="3" key="1">
    <citation type="submission" date="2015-10" db="EMBL/GenBank/DDBJ databases">
        <title>Draft genome sequence of Salegentibacter mishustinae KCTC 12263.</title>
        <authorList>
            <person name="Lin W."/>
            <person name="Zheng Q."/>
        </authorList>
    </citation>
    <scope>NUCLEOTIDE SEQUENCE [LARGE SCALE GENOMIC DNA]</scope>
    <source>
        <strain evidence="3">KCTC 12263</strain>
    </source>
</reference>
<dbReference type="PANTHER" id="PTHR35792">
    <property type="entry name" value="GENERAL STRESS PROTEIN"/>
    <property type="match status" value="1"/>
</dbReference>
<dbReference type="InterPro" id="IPR024623">
    <property type="entry name" value="YtxH"/>
</dbReference>
<feature type="compositionally biased region" description="Basic and acidic residues" evidence="1">
    <location>
        <begin position="78"/>
        <end position="95"/>
    </location>
</feature>
<proteinExistence type="predicted"/>
<dbReference type="STRING" id="270918.APR42_13195"/>
<name>A0A0Q9ZB47_9FLAO</name>
<keyword evidence="4" id="KW-1185">Reference proteome</keyword>
<gene>
    <name evidence="3" type="ORF">APR42_13195</name>
</gene>
<evidence type="ECO:0000313" key="4">
    <source>
        <dbReference type="Proteomes" id="UP000051643"/>
    </source>
</evidence>
<dbReference type="PANTHER" id="PTHR35792:SF2">
    <property type="entry name" value="GENERAL STRESS PROTEIN"/>
    <property type="match status" value="1"/>
</dbReference>